<dbReference type="InterPro" id="IPR029044">
    <property type="entry name" value="Nucleotide-diphossugar_trans"/>
</dbReference>
<comment type="caution">
    <text evidence="2">The sequence shown here is derived from an EMBL/GenBank/DDBJ whole genome shotgun (WGS) entry which is preliminary data.</text>
</comment>
<dbReference type="Proteomes" id="UP000318711">
    <property type="component" value="Unassembled WGS sequence"/>
</dbReference>
<reference evidence="2 3" key="1">
    <citation type="submission" date="2017-07" db="EMBL/GenBank/DDBJ databases">
        <title>Mechanisms for carbon and nitrogen cycling indicate functional differentiation within the Candidate Phyla Radiation.</title>
        <authorList>
            <person name="Danczak R.E."/>
            <person name="Johnston M.D."/>
            <person name="Kenah C."/>
            <person name="Slattery M."/>
            <person name="Wrighton K.C."/>
            <person name="Wilkins M.J."/>
        </authorList>
    </citation>
    <scope>NUCLEOTIDE SEQUENCE [LARGE SCALE GENOMIC DNA]</scope>
    <source>
        <strain evidence="2">Licking1014_2</strain>
    </source>
</reference>
<keyword evidence="2" id="KW-0808">Transferase</keyword>
<dbReference type="InterPro" id="IPR001173">
    <property type="entry name" value="Glyco_trans_2-like"/>
</dbReference>
<name>A0A554LWD6_9BACT</name>
<dbReference type="Pfam" id="PF00535">
    <property type="entry name" value="Glycos_transf_2"/>
    <property type="match status" value="1"/>
</dbReference>
<accession>A0A554LWD6</accession>
<protein>
    <submittedName>
        <fullName evidence="2">Family 2 glycosyl transferase</fullName>
    </submittedName>
</protein>
<evidence type="ECO:0000313" key="3">
    <source>
        <dbReference type="Proteomes" id="UP000318711"/>
    </source>
</evidence>
<dbReference type="Gene3D" id="3.90.550.10">
    <property type="entry name" value="Spore Coat Polysaccharide Biosynthesis Protein SpsA, Chain A"/>
    <property type="match status" value="1"/>
</dbReference>
<dbReference type="SUPFAM" id="SSF53448">
    <property type="entry name" value="Nucleotide-diphospho-sugar transferases"/>
    <property type="match status" value="1"/>
</dbReference>
<evidence type="ECO:0000313" key="2">
    <source>
        <dbReference type="EMBL" id="TSC97177.1"/>
    </source>
</evidence>
<organism evidence="2 3">
    <name type="scientific">Candidatus Berkelbacteria bacterium Licking1014_2</name>
    <dbReference type="NCBI Taxonomy" id="2017146"/>
    <lineage>
        <taxon>Bacteria</taxon>
        <taxon>Candidatus Berkelbacteria</taxon>
    </lineage>
</organism>
<evidence type="ECO:0000259" key="1">
    <source>
        <dbReference type="Pfam" id="PF00535"/>
    </source>
</evidence>
<feature type="non-terminal residue" evidence="2">
    <location>
        <position position="61"/>
    </location>
</feature>
<gene>
    <name evidence="2" type="ORF">CEN88_139</name>
</gene>
<dbReference type="GO" id="GO:0006487">
    <property type="term" value="P:protein N-linked glycosylation"/>
    <property type="evidence" value="ECO:0007669"/>
    <property type="project" value="TreeGrafter"/>
</dbReference>
<dbReference type="PANTHER" id="PTHR10859:SF91">
    <property type="entry name" value="DOLICHYL-PHOSPHATE BETA-GLUCOSYLTRANSFERASE"/>
    <property type="match status" value="1"/>
</dbReference>
<feature type="domain" description="Glycosyltransferase 2-like" evidence="1">
    <location>
        <begin position="9"/>
        <end position="60"/>
    </location>
</feature>
<sequence length="61" mass="6883">MSKEPIFLSVIIPAYNEEKRILPTLKETAEFLARQNYHSEIIVVNDGSVDSTATVVNDFID</sequence>
<proteinExistence type="predicted"/>
<dbReference type="EMBL" id="VMGL01000010">
    <property type="protein sequence ID" value="TSC97177.1"/>
    <property type="molecule type" value="Genomic_DNA"/>
</dbReference>
<dbReference type="AlphaFoldDB" id="A0A554LWD6"/>
<dbReference type="PANTHER" id="PTHR10859">
    <property type="entry name" value="GLYCOSYL TRANSFERASE"/>
    <property type="match status" value="1"/>
</dbReference>
<dbReference type="GO" id="GO:0016740">
    <property type="term" value="F:transferase activity"/>
    <property type="evidence" value="ECO:0007669"/>
    <property type="project" value="UniProtKB-KW"/>
</dbReference>